<feature type="compositionally biased region" description="Polar residues" evidence="1">
    <location>
        <begin position="588"/>
        <end position="598"/>
    </location>
</feature>
<feature type="compositionally biased region" description="Low complexity" evidence="1">
    <location>
        <begin position="514"/>
        <end position="547"/>
    </location>
</feature>
<dbReference type="CDD" id="cd20557">
    <property type="entry name" value="CYCLIN_ScPCL1-like"/>
    <property type="match status" value="1"/>
</dbReference>
<feature type="compositionally biased region" description="Low complexity" evidence="1">
    <location>
        <begin position="577"/>
        <end position="587"/>
    </location>
</feature>
<dbReference type="Proteomes" id="UP000748756">
    <property type="component" value="Unassembled WGS sequence"/>
</dbReference>
<dbReference type="GO" id="GO:0000307">
    <property type="term" value="C:cyclin-dependent protein kinase holoenzyme complex"/>
    <property type="evidence" value="ECO:0007669"/>
    <property type="project" value="TreeGrafter"/>
</dbReference>
<evidence type="ECO:0008006" key="4">
    <source>
        <dbReference type="Google" id="ProtNLM"/>
    </source>
</evidence>
<feature type="compositionally biased region" description="Low complexity" evidence="1">
    <location>
        <begin position="81"/>
        <end position="98"/>
    </location>
</feature>
<dbReference type="EMBL" id="JAAAUQ010001967">
    <property type="protein sequence ID" value="KAF9129974.1"/>
    <property type="molecule type" value="Genomic_DNA"/>
</dbReference>
<dbReference type="Pfam" id="PF08613">
    <property type="entry name" value="Cyclin"/>
    <property type="match status" value="1"/>
</dbReference>
<proteinExistence type="predicted"/>
<dbReference type="GO" id="GO:0016538">
    <property type="term" value="F:cyclin-dependent protein serine/threonine kinase regulator activity"/>
    <property type="evidence" value="ECO:0007669"/>
    <property type="project" value="TreeGrafter"/>
</dbReference>
<feature type="region of interest" description="Disordered" evidence="1">
    <location>
        <begin position="373"/>
        <end position="397"/>
    </location>
</feature>
<protein>
    <recommendedName>
        <fullName evidence="4">Cyclin</fullName>
    </recommendedName>
</protein>
<organism evidence="2 3">
    <name type="scientific">Linnemannia schmuckeri</name>
    <dbReference type="NCBI Taxonomy" id="64567"/>
    <lineage>
        <taxon>Eukaryota</taxon>
        <taxon>Fungi</taxon>
        <taxon>Fungi incertae sedis</taxon>
        <taxon>Mucoromycota</taxon>
        <taxon>Mortierellomycotina</taxon>
        <taxon>Mortierellomycetes</taxon>
        <taxon>Mortierellales</taxon>
        <taxon>Mortierellaceae</taxon>
        <taxon>Linnemannia</taxon>
    </lineage>
</organism>
<feature type="region of interest" description="Disordered" evidence="1">
    <location>
        <begin position="1"/>
        <end position="56"/>
    </location>
</feature>
<evidence type="ECO:0000256" key="1">
    <source>
        <dbReference type="SAM" id="MobiDB-lite"/>
    </source>
</evidence>
<sequence>QQASLAINTKFDPIMQHSSHNMQNNNNSVSAPLPPAYPTSNNINNNSSDSKEQQQTTAQLADFAAHMVCYLLFGHKSSSTIHRTSTTTPPASIPASPSHHNGYTKHHHHPSSPSCPCEICTLTDSSAYRSIHAAASAPGTCGSPLSLGSAPSAATWSNTQHSPYHHQQKQHGSSTRTHRRILSESDIVQPRPMFRKFCLDVLSATLLSPSVILLSLKYIQQLMINLKENNKTPSTGEGSEFRLFTGALILANKFLDDNTFTNRTWANITGISVKEVNYIELQFLQGIGFRLFTRSYDYSEWLASLTHFTGKYMPSQYLVAFQQQTVAALSPISPMDPTTSETVLPTPETVAGDLMLSTPPPIMQQQQDRGSAYGSACAVSGSHAQGQGQGQKIDQSSYRPETLISLSTGGVAATGAGAGAGVTAGPVGAATGSILPQYTNSAKQVQNRHSSGYRFQRVAPPPALTTAIATTLPPSATTSTAPSSSSSFYQTQPHLATMEIRQPQQQQPFTNIGSYQGSSAPSSSTWSSPSVSSTPYTYQQQQRQSRYLEAPSQPAPRKRSATIAFDEIMDRSPGYESSGSAAASSSSLLNLPTSTPVSGPSHKRVSSSSSMIHMMGELSTGAPTMFQAGYSPVQQTSRVANRHRQHLTQATATVPSQRVSTGTMPAPYRGQHHRNASGSRCIDVSGYSSFAQEPAHMATVPSQAGRMHLLDQEDHQSLYRSSPSYYLPSQQQHHPHSAAMRGYYDYSAAAAAAAAAARTPPYYSSPSREYHYQQQQQQYHRSSGSNFYVPEYRDVEMRGMAAATGSSAGSSPYYEIDPRFWAPLDNLSLYAMSTQAAKRVFAQSKALAASTNDLSVYYPTTPA</sequence>
<dbReference type="AlphaFoldDB" id="A0A9P5RGV4"/>
<reference evidence="2" key="1">
    <citation type="journal article" date="2020" name="Fungal Divers.">
        <title>Resolving the Mortierellaceae phylogeny through synthesis of multi-gene phylogenetics and phylogenomics.</title>
        <authorList>
            <person name="Vandepol N."/>
            <person name="Liber J."/>
            <person name="Desiro A."/>
            <person name="Na H."/>
            <person name="Kennedy M."/>
            <person name="Barry K."/>
            <person name="Grigoriev I.V."/>
            <person name="Miller A.N."/>
            <person name="O'Donnell K."/>
            <person name="Stajich J.E."/>
            <person name="Bonito G."/>
        </authorList>
    </citation>
    <scope>NUCLEOTIDE SEQUENCE</scope>
    <source>
        <strain evidence="2">NRRL 6426</strain>
    </source>
</reference>
<dbReference type="GO" id="GO:0019901">
    <property type="term" value="F:protein kinase binding"/>
    <property type="evidence" value="ECO:0007669"/>
    <property type="project" value="InterPro"/>
</dbReference>
<feature type="region of interest" description="Disordered" evidence="1">
    <location>
        <begin position="152"/>
        <end position="178"/>
    </location>
</feature>
<feature type="region of interest" description="Disordered" evidence="1">
    <location>
        <begin position="509"/>
        <end position="608"/>
    </location>
</feature>
<dbReference type="OrthoDB" id="286814at2759"/>
<feature type="region of interest" description="Disordered" evidence="1">
    <location>
        <begin position="81"/>
        <end position="108"/>
    </location>
</feature>
<feature type="non-terminal residue" evidence="2">
    <location>
        <position position="1"/>
    </location>
</feature>
<accession>A0A9P5RGV4</accession>
<comment type="caution">
    <text evidence="2">The sequence shown here is derived from an EMBL/GenBank/DDBJ whole genome shotgun (WGS) entry which is preliminary data.</text>
</comment>
<dbReference type="GO" id="GO:0005634">
    <property type="term" value="C:nucleus"/>
    <property type="evidence" value="ECO:0007669"/>
    <property type="project" value="TreeGrafter"/>
</dbReference>
<feature type="region of interest" description="Disordered" evidence="1">
    <location>
        <begin position="652"/>
        <end position="677"/>
    </location>
</feature>
<feature type="compositionally biased region" description="Polar residues" evidence="1">
    <location>
        <begin position="652"/>
        <end position="663"/>
    </location>
</feature>
<dbReference type="PANTHER" id="PTHR15615:SF27">
    <property type="entry name" value="PHO85 CYCLIN CLG1"/>
    <property type="match status" value="1"/>
</dbReference>
<dbReference type="Gene3D" id="1.10.472.10">
    <property type="entry name" value="Cyclin-like"/>
    <property type="match status" value="1"/>
</dbReference>
<evidence type="ECO:0000313" key="3">
    <source>
        <dbReference type="Proteomes" id="UP000748756"/>
    </source>
</evidence>
<evidence type="ECO:0000313" key="2">
    <source>
        <dbReference type="EMBL" id="KAF9129974.1"/>
    </source>
</evidence>
<gene>
    <name evidence="2" type="ORF">BG015_004072</name>
</gene>
<feature type="region of interest" description="Disordered" evidence="1">
    <location>
        <begin position="764"/>
        <end position="783"/>
    </location>
</feature>
<dbReference type="PANTHER" id="PTHR15615">
    <property type="match status" value="1"/>
</dbReference>
<name>A0A9P5RGV4_9FUNG</name>
<feature type="compositionally biased region" description="Low complexity" evidence="1">
    <location>
        <begin position="15"/>
        <end position="28"/>
    </location>
</feature>
<dbReference type="InterPro" id="IPR013922">
    <property type="entry name" value="Cyclin_PHO80-like"/>
</dbReference>
<keyword evidence="3" id="KW-1185">Reference proteome</keyword>